<accession>A0A7S4FCV6</accession>
<dbReference type="EMBL" id="HBIZ01064911">
    <property type="protein sequence ID" value="CAE0787214.1"/>
    <property type="molecule type" value="Transcribed_RNA"/>
</dbReference>
<name>A0A7S4FCV6_CHRCT</name>
<protein>
    <submittedName>
        <fullName evidence="2">Uncharacterized protein</fullName>
    </submittedName>
</protein>
<evidence type="ECO:0000256" key="1">
    <source>
        <dbReference type="SAM" id="MobiDB-lite"/>
    </source>
</evidence>
<sequence>MGAATSQELKTAQSKITRLTTELQHSVQALKVKETALASLKRDTATMLLFKDELQITKSQLQVATEELKKSKKHAEAVPNLMRQLEKMNRSEQSKEQRVRALEAEVQSAKVHQQELQQTRSQLEAATEELNRSKQNADALPTLKQKLEQLQDSEARSRERVLILEDELRFSKEQVEDALSKLKFAEQESRTRARRRPAASEEETRTRRHEDEAFELGVQCVAEANRALGGRGDNAHPIFGQLLHDFGHKKLYCADPLTLWSGTLVWDKQRAFRPQRAELIAKAKERSAALGWPGTITIVEAVRAATAETGALETGAGNEAEGGASDVSPAAVVDGQHRLGAAHLLSQKGKLLGPLGNIFAEVYPSMSESAVKELYTEINKAEPVSLIDLPDVGASAAENVILTEAAEKLANAYPSMFKPSQNCRPPHLNVDLLRNEMHKAGVLERHSIGSSDELLKWLEEVNKQLAGLNGEEWKGKLSLRVKSEDAAVKALRKAADNKFFLGLGFGWLEGGVPVKEPVR</sequence>
<evidence type="ECO:0000313" key="2">
    <source>
        <dbReference type="EMBL" id="CAE0787214.1"/>
    </source>
</evidence>
<proteinExistence type="predicted"/>
<dbReference type="AlphaFoldDB" id="A0A7S4FCV6"/>
<gene>
    <name evidence="2" type="ORF">PCAR00345_LOCUS39922</name>
</gene>
<feature type="region of interest" description="Disordered" evidence="1">
    <location>
        <begin position="186"/>
        <end position="210"/>
    </location>
</feature>
<organism evidence="2">
    <name type="scientific">Chrysotila carterae</name>
    <name type="common">Marine alga</name>
    <name type="synonym">Syracosphaera carterae</name>
    <dbReference type="NCBI Taxonomy" id="13221"/>
    <lineage>
        <taxon>Eukaryota</taxon>
        <taxon>Haptista</taxon>
        <taxon>Haptophyta</taxon>
        <taxon>Prymnesiophyceae</taxon>
        <taxon>Isochrysidales</taxon>
        <taxon>Isochrysidaceae</taxon>
        <taxon>Chrysotila</taxon>
    </lineage>
</organism>
<reference evidence="2" key="1">
    <citation type="submission" date="2021-01" db="EMBL/GenBank/DDBJ databases">
        <authorList>
            <person name="Corre E."/>
            <person name="Pelletier E."/>
            <person name="Niang G."/>
            <person name="Scheremetjew M."/>
            <person name="Finn R."/>
            <person name="Kale V."/>
            <person name="Holt S."/>
            <person name="Cochrane G."/>
            <person name="Meng A."/>
            <person name="Brown T."/>
            <person name="Cohen L."/>
        </authorList>
    </citation>
    <scope>NUCLEOTIDE SEQUENCE</scope>
    <source>
        <strain evidence="2">CCMP645</strain>
    </source>
</reference>
<feature type="compositionally biased region" description="Basic and acidic residues" evidence="1">
    <location>
        <begin position="198"/>
        <end position="210"/>
    </location>
</feature>